<comment type="similarity">
    <text evidence="1">Belongs to the peptidase C1 family.</text>
</comment>
<proteinExistence type="inferred from homology"/>
<evidence type="ECO:0000256" key="1">
    <source>
        <dbReference type="ARBA" id="ARBA00008455"/>
    </source>
</evidence>
<keyword evidence="7" id="KW-1015">Disulfide bond</keyword>
<dbReference type="Pfam" id="PF08127">
    <property type="entry name" value="Propeptide_C1"/>
    <property type="match status" value="1"/>
</dbReference>
<keyword evidence="3 8" id="KW-0732">Signal</keyword>
<dbReference type="GO" id="GO:0006508">
    <property type="term" value="P:proteolysis"/>
    <property type="evidence" value="ECO:0007669"/>
    <property type="project" value="UniProtKB-KW"/>
</dbReference>
<dbReference type="PROSITE" id="PS00639">
    <property type="entry name" value="THIOL_PROTEASE_HIS"/>
    <property type="match status" value="1"/>
</dbReference>
<dbReference type="InterPro" id="IPR013128">
    <property type="entry name" value="Peptidase_C1A"/>
</dbReference>
<dbReference type="SMART" id="SM00645">
    <property type="entry name" value="Pept_C1"/>
    <property type="match status" value="1"/>
</dbReference>
<evidence type="ECO:0000313" key="10">
    <source>
        <dbReference type="EMBL" id="KAJ3662907.1"/>
    </source>
</evidence>
<evidence type="ECO:0000256" key="6">
    <source>
        <dbReference type="ARBA" id="ARBA00023145"/>
    </source>
</evidence>
<keyword evidence="6" id="KW-0865">Zymogen</keyword>
<feature type="signal peptide" evidence="8">
    <location>
        <begin position="1"/>
        <end position="22"/>
    </location>
</feature>
<dbReference type="Proteomes" id="UP001168821">
    <property type="component" value="Unassembled WGS sequence"/>
</dbReference>
<evidence type="ECO:0000256" key="5">
    <source>
        <dbReference type="ARBA" id="ARBA00022807"/>
    </source>
</evidence>
<organism evidence="10 11">
    <name type="scientific">Zophobas morio</name>
    <dbReference type="NCBI Taxonomy" id="2755281"/>
    <lineage>
        <taxon>Eukaryota</taxon>
        <taxon>Metazoa</taxon>
        <taxon>Ecdysozoa</taxon>
        <taxon>Arthropoda</taxon>
        <taxon>Hexapoda</taxon>
        <taxon>Insecta</taxon>
        <taxon>Pterygota</taxon>
        <taxon>Neoptera</taxon>
        <taxon>Endopterygota</taxon>
        <taxon>Coleoptera</taxon>
        <taxon>Polyphaga</taxon>
        <taxon>Cucujiformia</taxon>
        <taxon>Tenebrionidae</taxon>
        <taxon>Zophobas</taxon>
    </lineage>
</organism>
<evidence type="ECO:0000256" key="3">
    <source>
        <dbReference type="ARBA" id="ARBA00022729"/>
    </source>
</evidence>
<keyword evidence="2" id="KW-0645">Protease</keyword>
<feature type="domain" description="Peptidase C1A papain C-terminal" evidence="9">
    <location>
        <begin position="83"/>
        <end position="333"/>
    </location>
</feature>
<sequence>MFTINIWLQVVVIFGTAATTLSINPLSQEFIDSINNAQTMWKAGQNFHENTSMSFIRGLMGVDPYNIYHMPSLKTINLDGIDIPEEFDARKEWPYCPTIGEIRDQGSCGSCWAFGAVEAMSDRVCIHSKGDNIFRFSAEDLISCCTSCGKGCKGGLTGSAWNYWVTTGIVSGENYGSHKGCRPYQIPPCDHKVNTTHPPSCNQTSDTPACVKKCEDGYEVRYKADRHFGQEIYKIGNSVEAIQIEIMTNGPVEATFMGYEDFVSYKSGVYKHVKGKSTGPHAIKILGWGVESNTPYWLVANSWNTDWGDLKGFFKILRGVNECGIEAQVVAGVPYNRNKISTD</sequence>
<dbReference type="InterPro" id="IPR000668">
    <property type="entry name" value="Peptidase_C1A_C"/>
</dbReference>
<accession>A0AA38IZ69</accession>
<dbReference type="PANTHER" id="PTHR12411">
    <property type="entry name" value="CYSTEINE PROTEASE FAMILY C1-RELATED"/>
    <property type="match status" value="1"/>
</dbReference>
<comment type="caution">
    <text evidence="10">The sequence shown here is derived from an EMBL/GenBank/DDBJ whole genome shotgun (WGS) entry which is preliminary data.</text>
</comment>
<name>A0AA38IZ69_9CUCU</name>
<keyword evidence="4" id="KW-0378">Hydrolase</keyword>
<reference evidence="10" key="1">
    <citation type="journal article" date="2023" name="G3 (Bethesda)">
        <title>Whole genome assemblies of Zophobas morio and Tenebrio molitor.</title>
        <authorList>
            <person name="Kaur S."/>
            <person name="Stinson S.A."/>
            <person name="diCenzo G.C."/>
        </authorList>
    </citation>
    <scope>NUCLEOTIDE SEQUENCE</scope>
    <source>
        <strain evidence="10">QUZm001</strain>
    </source>
</reference>
<evidence type="ECO:0000259" key="9">
    <source>
        <dbReference type="SMART" id="SM00645"/>
    </source>
</evidence>
<feature type="chain" id="PRO_5041422635" description="Peptidase C1A papain C-terminal domain-containing protein" evidence="8">
    <location>
        <begin position="23"/>
        <end position="343"/>
    </location>
</feature>
<evidence type="ECO:0000256" key="4">
    <source>
        <dbReference type="ARBA" id="ARBA00022801"/>
    </source>
</evidence>
<evidence type="ECO:0000256" key="7">
    <source>
        <dbReference type="ARBA" id="ARBA00023157"/>
    </source>
</evidence>
<dbReference type="InterPro" id="IPR025660">
    <property type="entry name" value="Pept_his_AS"/>
</dbReference>
<keyword evidence="5" id="KW-0788">Thiol protease</keyword>
<dbReference type="Pfam" id="PF00112">
    <property type="entry name" value="Peptidase_C1"/>
    <property type="match status" value="1"/>
</dbReference>
<dbReference type="SUPFAM" id="SSF54001">
    <property type="entry name" value="Cysteine proteinases"/>
    <property type="match status" value="1"/>
</dbReference>
<dbReference type="InterPro" id="IPR038765">
    <property type="entry name" value="Papain-like_cys_pep_sf"/>
</dbReference>
<dbReference type="PROSITE" id="PS00139">
    <property type="entry name" value="THIOL_PROTEASE_CYS"/>
    <property type="match status" value="1"/>
</dbReference>
<keyword evidence="11" id="KW-1185">Reference proteome</keyword>
<evidence type="ECO:0000256" key="2">
    <source>
        <dbReference type="ARBA" id="ARBA00022670"/>
    </source>
</evidence>
<dbReference type="InterPro" id="IPR012599">
    <property type="entry name" value="Propeptide_C1A"/>
</dbReference>
<dbReference type="GO" id="GO:0004197">
    <property type="term" value="F:cysteine-type endopeptidase activity"/>
    <property type="evidence" value="ECO:0007669"/>
    <property type="project" value="InterPro"/>
</dbReference>
<dbReference type="AlphaFoldDB" id="A0AA38IZ69"/>
<dbReference type="InterPro" id="IPR000169">
    <property type="entry name" value="Pept_cys_AS"/>
</dbReference>
<dbReference type="FunFam" id="3.90.70.10:FF:000031">
    <property type="entry name" value="Cathepsin B"/>
    <property type="match status" value="1"/>
</dbReference>
<dbReference type="CDD" id="cd02620">
    <property type="entry name" value="Peptidase_C1A_CathepsinB"/>
    <property type="match status" value="1"/>
</dbReference>
<gene>
    <name evidence="10" type="ORF">Zmor_007223</name>
</gene>
<evidence type="ECO:0000256" key="8">
    <source>
        <dbReference type="SAM" id="SignalP"/>
    </source>
</evidence>
<dbReference type="PRINTS" id="PR00705">
    <property type="entry name" value="PAPAIN"/>
</dbReference>
<dbReference type="EMBL" id="JALNTZ010000002">
    <property type="protein sequence ID" value="KAJ3662907.1"/>
    <property type="molecule type" value="Genomic_DNA"/>
</dbReference>
<evidence type="ECO:0000313" key="11">
    <source>
        <dbReference type="Proteomes" id="UP001168821"/>
    </source>
</evidence>
<dbReference type="Gene3D" id="3.90.70.10">
    <property type="entry name" value="Cysteine proteinases"/>
    <property type="match status" value="1"/>
</dbReference>
<protein>
    <recommendedName>
        <fullName evidence="9">Peptidase C1A papain C-terminal domain-containing protein</fullName>
    </recommendedName>
</protein>